<keyword evidence="4" id="KW-0067">ATP-binding</keyword>
<dbReference type="InterPro" id="IPR027417">
    <property type="entry name" value="P-loop_NTPase"/>
</dbReference>
<evidence type="ECO:0000313" key="7">
    <source>
        <dbReference type="EMBL" id="ADP84787.1"/>
    </source>
</evidence>
<sequence>MTAVRGARPVLEQFADRDEQPRDEQAPDGPVAVDVRGLSKRYGRRTVVRDLDLRIPAGAVAGFIGPNGAGKTTTLRMLLGLVRPTAGAGTVLGQPLGEPARYLPRIGALIESPALYPRLSARRNLEAMAILAGLDRAQVEPVLAEVGLAERAGDEVRAYSLGMKQRLAIAAALLGDPELLVLDEPTNGLDPMGIRLMRDLIRGLAVRGGEGRAGEAGAGARGEAGAGAGVGAGAGIGAGVEVATGAGTAAGSGGGVGAATRAAATGADRVPARRRTIVVSSHLLAEVEQICDWIIVVDRGALAYQGPPDGLLATGRQRVALRPERPADVGMLADLAAGLGFAVERDGDRVLATLVARPVGGGAGGAADRAEPSRAPLAELNRAAHARGIALVEIAPARVTLEERYTGLVAAGASASQAITGDRA</sequence>
<comment type="similarity">
    <text evidence="1">Belongs to the ABC transporter superfamily.</text>
</comment>
<dbReference type="Gene3D" id="3.40.50.300">
    <property type="entry name" value="P-loop containing nucleotide triphosphate hydrolases"/>
    <property type="match status" value="1"/>
</dbReference>
<dbReference type="GO" id="GO:0016887">
    <property type="term" value="F:ATP hydrolysis activity"/>
    <property type="evidence" value="ECO:0007669"/>
    <property type="project" value="InterPro"/>
</dbReference>
<dbReference type="SUPFAM" id="SSF52540">
    <property type="entry name" value="P-loop containing nucleoside triphosphate hydrolases"/>
    <property type="match status" value="2"/>
</dbReference>
<dbReference type="Proteomes" id="UP000002484">
    <property type="component" value="Chromosome"/>
</dbReference>
<dbReference type="InterPro" id="IPR017871">
    <property type="entry name" value="ABC_transporter-like_CS"/>
</dbReference>
<dbReference type="EMBL" id="CP002299">
    <property type="protein sequence ID" value="ADP84787.1"/>
    <property type="molecule type" value="Genomic_DNA"/>
</dbReference>
<feature type="domain" description="ABC transporter" evidence="6">
    <location>
        <begin position="33"/>
        <end position="324"/>
    </location>
</feature>
<dbReference type="InterPro" id="IPR003439">
    <property type="entry name" value="ABC_transporter-like_ATP-bd"/>
</dbReference>
<evidence type="ECO:0000259" key="6">
    <source>
        <dbReference type="PROSITE" id="PS50893"/>
    </source>
</evidence>
<evidence type="ECO:0000256" key="5">
    <source>
        <dbReference type="SAM" id="MobiDB-lite"/>
    </source>
</evidence>
<dbReference type="Pfam" id="PF00005">
    <property type="entry name" value="ABC_tran"/>
    <property type="match status" value="1"/>
</dbReference>
<dbReference type="InParanoid" id="E3JDM1"/>
<keyword evidence="8" id="KW-1185">Reference proteome</keyword>
<dbReference type="PROSITE" id="PS50893">
    <property type="entry name" value="ABC_TRANSPORTER_2"/>
    <property type="match status" value="1"/>
</dbReference>
<gene>
    <name evidence="7" type="ordered locus">FraEuI1c_6818</name>
</gene>
<dbReference type="HOGENOM" id="CLU_000604_1_2_11"/>
<evidence type="ECO:0000256" key="4">
    <source>
        <dbReference type="ARBA" id="ARBA00022840"/>
    </source>
</evidence>
<dbReference type="GO" id="GO:0005524">
    <property type="term" value="F:ATP binding"/>
    <property type="evidence" value="ECO:0007669"/>
    <property type="project" value="UniProtKB-KW"/>
</dbReference>
<keyword evidence="2" id="KW-0813">Transport</keyword>
<dbReference type="STRING" id="298654.FraEuI1c_6818"/>
<dbReference type="InterPro" id="IPR003593">
    <property type="entry name" value="AAA+_ATPase"/>
</dbReference>
<feature type="region of interest" description="Disordered" evidence="5">
    <location>
        <begin position="1"/>
        <end position="31"/>
    </location>
</feature>
<dbReference type="KEGG" id="fri:FraEuI1c_6818"/>
<evidence type="ECO:0000256" key="2">
    <source>
        <dbReference type="ARBA" id="ARBA00022448"/>
    </source>
</evidence>
<dbReference type="AlphaFoldDB" id="E3JDM1"/>
<evidence type="ECO:0000256" key="3">
    <source>
        <dbReference type="ARBA" id="ARBA00022741"/>
    </source>
</evidence>
<dbReference type="PANTHER" id="PTHR43335">
    <property type="entry name" value="ABC TRANSPORTER, ATP-BINDING PROTEIN"/>
    <property type="match status" value="1"/>
</dbReference>
<accession>E3JDM1</accession>
<reference evidence="7 8" key="1">
    <citation type="submission" date="2010-10" db="EMBL/GenBank/DDBJ databases">
        <title>Complete sequence of Frankia sp. EuI1c.</title>
        <authorList>
            <consortium name="US DOE Joint Genome Institute"/>
            <person name="Lucas S."/>
            <person name="Copeland A."/>
            <person name="Lapidus A."/>
            <person name="Cheng J.-F."/>
            <person name="Bruce D."/>
            <person name="Goodwin L."/>
            <person name="Pitluck S."/>
            <person name="Chertkov O."/>
            <person name="Detter J.C."/>
            <person name="Han C."/>
            <person name="Tapia R."/>
            <person name="Land M."/>
            <person name="Hauser L."/>
            <person name="Jeffries C."/>
            <person name="Kyrpides N."/>
            <person name="Ivanova N."/>
            <person name="Mikhailova N."/>
            <person name="Beauchemin N."/>
            <person name="Sen A."/>
            <person name="Sur S.A."/>
            <person name="Gtari M."/>
            <person name="Wall L."/>
            <person name="Tisa L."/>
            <person name="Woyke T."/>
        </authorList>
    </citation>
    <scope>NUCLEOTIDE SEQUENCE [LARGE SCALE GENOMIC DNA]</scope>
    <source>
        <strain evidence="8">DSM 45817 / CECT 9037 / EuI1c</strain>
    </source>
</reference>
<feature type="compositionally biased region" description="Basic and acidic residues" evidence="5">
    <location>
        <begin position="14"/>
        <end position="25"/>
    </location>
</feature>
<dbReference type="SMART" id="SM00382">
    <property type="entry name" value="AAA"/>
    <property type="match status" value="1"/>
</dbReference>
<evidence type="ECO:0000256" key="1">
    <source>
        <dbReference type="ARBA" id="ARBA00005417"/>
    </source>
</evidence>
<dbReference type="PROSITE" id="PS00211">
    <property type="entry name" value="ABC_TRANSPORTER_1"/>
    <property type="match status" value="1"/>
</dbReference>
<keyword evidence="3" id="KW-0547">Nucleotide-binding</keyword>
<proteinExistence type="inferred from homology"/>
<name>E3JDM1_PSEI1</name>
<dbReference type="PANTHER" id="PTHR43335:SF4">
    <property type="entry name" value="ABC TRANSPORTER, ATP-BINDING PROTEIN"/>
    <property type="match status" value="1"/>
</dbReference>
<dbReference type="eggNOG" id="COG1131">
    <property type="taxonomic scope" value="Bacteria"/>
</dbReference>
<evidence type="ECO:0000313" key="8">
    <source>
        <dbReference type="Proteomes" id="UP000002484"/>
    </source>
</evidence>
<protein>
    <submittedName>
        <fullName evidence="7">ABC transporter related protein</fullName>
    </submittedName>
</protein>
<organism evidence="7 8">
    <name type="scientific">Pseudofrankia inefficax (strain DSM 45817 / CECT 9037 / DDB 130130 / EuI1c)</name>
    <name type="common">Frankia inefficax</name>
    <dbReference type="NCBI Taxonomy" id="298654"/>
    <lineage>
        <taxon>Bacteria</taxon>
        <taxon>Bacillati</taxon>
        <taxon>Actinomycetota</taxon>
        <taxon>Actinomycetes</taxon>
        <taxon>Frankiales</taxon>
        <taxon>Frankiaceae</taxon>
        <taxon>Pseudofrankia</taxon>
    </lineage>
</organism>